<evidence type="ECO:0000313" key="15">
    <source>
        <dbReference type="Proteomes" id="UP000219331"/>
    </source>
</evidence>
<dbReference type="AlphaFoldDB" id="A0A285T9F2"/>
<dbReference type="CDD" id="cd01174">
    <property type="entry name" value="ribokinase"/>
    <property type="match status" value="1"/>
</dbReference>
<keyword evidence="12" id="KW-0963">Cytoplasm</keyword>
<keyword evidence="6 12" id="KW-0547">Nucleotide-binding</keyword>
<comment type="subunit">
    <text evidence="12">Homodimer.</text>
</comment>
<dbReference type="SUPFAM" id="SSF53613">
    <property type="entry name" value="Ribokinase-like"/>
    <property type="match status" value="1"/>
</dbReference>
<accession>A0A285T9F2</accession>
<sequence>MITVFGSINLDLVVSLPRLPAPGETVVGPDHQTFAGGKGANQALAAARAGAQVRMIGAVGRDAHAEAALANLERAGVDLSGVRHLDGTTGIAMIGVDAKGENLIMCASGVNARVVAEWLDGRLARGDLLVLQRELSPGPIAEAIARARLCGACILLNAAPSGDAELARLVPDVDVVVANSVEAAELAGALGTGETPVPEAHCAALSGEERLAVVTLGARGLIAQKGKTRWRIAAPEVDVVDTTGAGDAFVGALAAALDRGAEIARALQEGTAAGALACTANGAQSSSPDAKAIAALAETLDCETLEA</sequence>
<feature type="binding site" evidence="12">
    <location>
        <position position="247"/>
    </location>
    <ligand>
        <name>substrate</name>
    </ligand>
</feature>
<keyword evidence="8 12" id="KW-0067">ATP-binding</keyword>
<dbReference type="OrthoDB" id="9792663at2"/>
<feature type="binding site" evidence="12">
    <location>
        <begin position="215"/>
        <end position="220"/>
    </location>
    <ligand>
        <name>ATP</name>
        <dbReference type="ChEBI" id="CHEBI:30616"/>
    </ligand>
</feature>
<keyword evidence="9 12" id="KW-0460">Magnesium</keyword>
<comment type="subcellular location">
    <subcellularLocation>
        <location evidence="12">Cytoplasm</location>
    </subcellularLocation>
</comment>
<dbReference type="STRING" id="538381.GCA_001696535_02312"/>
<dbReference type="GO" id="GO:0005524">
    <property type="term" value="F:ATP binding"/>
    <property type="evidence" value="ECO:0007669"/>
    <property type="project" value="UniProtKB-UniRule"/>
</dbReference>
<keyword evidence="4 12" id="KW-0808">Transferase</keyword>
<comment type="similarity">
    <text evidence="1">Belongs to the carbohydrate kinase pfkB family.</text>
</comment>
<dbReference type="GO" id="GO:0005829">
    <property type="term" value="C:cytosol"/>
    <property type="evidence" value="ECO:0007669"/>
    <property type="project" value="TreeGrafter"/>
</dbReference>
<keyword evidence="7 12" id="KW-0418">Kinase</keyword>
<feature type="binding site" evidence="12">
    <location>
        <position position="134"/>
    </location>
    <ligand>
        <name>substrate</name>
    </ligand>
</feature>
<evidence type="ECO:0000256" key="11">
    <source>
        <dbReference type="ARBA" id="ARBA00023277"/>
    </source>
</evidence>
<feature type="binding site" evidence="12">
    <location>
        <position position="241"/>
    </location>
    <ligand>
        <name>K(+)</name>
        <dbReference type="ChEBI" id="CHEBI:29103"/>
    </ligand>
</feature>
<organism evidence="14 15">
    <name type="scientific">Stappia indica</name>
    <dbReference type="NCBI Taxonomy" id="538381"/>
    <lineage>
        <taxon>Bacteria</taxon>
        <taxon>Pseudomonadati</taxon>
        <taxon>Pseudomonadota</taxon>
        <taxon>Alphaproteobacteria</taxon>
        <taxon>Hyphomicrobiales</taxon>
        <taxon>Stappiaceae</taxon>
        <taxon>Stappia</taxon>
    </lineage>
</organism>
<comment type="similarity">
    <text evidence="12">Belongs to the carbohydrate kinase PfkB family. Ribokinase subfamily.</text>
</comment>
<dbReference type="PANTHER" id="PTHR10584">
    <property type="entry name" value="SUGAR KINASE"/>
    <property type="match status" value="1"/>
</dbReference>
<dbReference type="InterPro" id="IPR002173">
    <property type="entry name" value="Carboh/pur_kinase_PfkB_CS"/>
</dbReference>
<keyword evidence="10 12" id="KW-0630">Potassium</keyword>
<dbReference type="Gene3D" id="3.40.1190.20">
    <property type="match status" value="1"/>
</dbReference>
<comment type="caution">
    <text evidence="12">Lacks conserved residue(s) required for the propagation of feature annotation.</text>
</comment>
<keyword evidence="11 12" id="KW-0119">Carbohydrate metabolism</keyword>
<feature type="binding site" evidence="12">
    <location>
        <position position="282"/>
    </location>
    <ligand>
        <name>K(+)</name>
        <dbReference type="ChEBI" id="CHEBI:29103"/>
    </ligand>
</feature>
<keyword evidence="5 12" id="KW-0479">Metal-binding</keyword>
<feature type="binding site" evidence="12">
    <location>
        <position position="280"/>
    </location>
    <ligand>
        <name>K(+)</name>
        <dbReference type="ChEBI" id="CHEBI:29103"/>
    </ligand>
</feature>
<feature type="binding site" evidence="12">
    <location>
        <position position="277"/>
    </location>
    <ligand>
        <name>K(+)</name>
        <dbReference type="ChEBI" id="CHEBI:29103"/>
    </ligand>
</feature>
<evidence type="ECO:0000256" key="8">
    <source>
        <dbReference type="ARBA" id="ARBA00022840"/>
    </source>
</evidence>
<dbReference type="InterPro" id="IPR011877">
    <property type="entry name" value="Ribokinase"/>
</dbReference>
<dbReference type="InterPro" id="IPR029056">
    <property type="entry name" value="Ribokinase-like"/>
</dbReference>
<evidence type="ECO:0000256" key="12">
    <source>
        <dbReference type="HAMAP-Rule" id="MF_01987"/>
    </source>
</evidence>
<evidence type="ECO:0000256" key="5">
    <source>
        <dbReference type="ARBA" id="ARBA00022723"/>
    </source>
</evidence>
<comment type="catalytic activity">
    <reaction evidence="12">
        <text>D-ribose + ATP = D-ribose 5-phosphate + ADP + H(+)</text>
        <dbReference type="Rhea" id="RHEA:13697"/>
        <dbReference type="ChEBI" id="CHEBI:15378"/>
        <dbReference type="ChEBI" id="CHEBI:30616"/>
        <dbReference type="ChEBI" id="CHEBI:47013"/>
        <dbReference type="ChEBI" id="CHEBI:78346"/>
        <dbReference type="ChEBI" id="CHEBI:456216"/>
        <dbReference type="EC" id="2.7.1.15"/>
    </reaction>
</comment>
<evidence type="ECO:0000256" key="1">
    <source>
        <dbReference type="ARBA" id="ARBA00005380"/>
    </source>
</evidence>
<evidence type="ECO:0000256" key="10">
    <source>
        <dbReference type="ARBA" id="ARBA00022958"/>
    </source>
</evidence>
<gene>
    <name evidence="12" type="primary">rbsK</name>
    <name evidence="14" type="ORF">SAMN05421512_10932</name>
</gene>
<dbReference type="HAMAP" id="MF_01987">
    <property type="entry name" value="Ribokinase"/>
    <property type="match status" value="1"/>
</dbReference>
<evidence type="ECO:0000256" key="4">
    <source>
        <dbReference type="ARBA" id="ARBA00022679"/>
    </source>
</evidence>
<feature type="binding site" evidence="12">
    <location>
        <position position="179"/>
    </location>
    <ligand>
        <name>ATP</name>
        <dbReference type="ChEBI" id="CHEBI:30616"/>
    </ligand>
</feature>
<dbReference type="UniPathway" id="UPA00916">
    <property type="reaction ID" value="UER00889"/>
</dbReference>
<dbReference type="GO" id="GO:0019303">
    <property type="term" value="P:D-ribose catabolic process"/>
    <property type="evidence" value="ECO:0007669"/>
    <property type="project" value="UniProtKB-UniRule"/>
</dbReference>
<keyword evidence="15" id="KW-1185">Reference proteome</keyword>
<name>A0A285T9F2_9HYPH</name>
<evidence type="ECO:0000313" key="14">
    <source>
        <dbReference type="EMBL" id="SOC17606.1"/>
    </source>
</evidence>
<feature type="binding site" evidence="12">
    <location>
        <begin position="9"/>
        <end position="11"/>
    </location>
    <ligand>
        <name>substrate</name>
    </ligand>
</feature>
<evidence type="ECO:0000256" key="6">
    <source>
        <dbReference type="ARBA" id="ARBA00022741"/>
    </source>
</evidence>
<comment type="function">
    <text evidence="12">Catalyzes the phosphorylation of ribose at O-5 in a reaction requiring ATP and magnesium. The resulting D-ribose-5-phosphate can then be used either for sythesis of nucleotides, histidine, and tryptophan, or as a component of the pentose phosphate pathway.</text>
</comment>
<feature type="binding site" evidence="12">
    <location>
        <begin position="37"/>
        <end position="41"/>
    </location>
    <ligand>
        <name>substrate</name>
    </ligand>
</feature>
<feature type="active site" description="Proton acceptor" evidence="12">
    <location>
        <position position="247"/>
    </location>
</feature>
<dbReference type="InterPro" id="IPR002139">
    <property type="entry name" value="Ribo/fructo_kinase"/>
</dbReference>
<dbReference type="PANTHER" id="PTHR10584:SF166">
    <property type="entry name" value="RIBOKINASE"/>
    <property type="match status" value="1"/>
</dbReference>
<dbReference type="EC" id="2.7.1.15" evidence="2 12"/>
<comment type="cofactor">
    <cofactor evidence="12">
        <name>Mg(2+)</name>
        <dbReference type="ChEBI" id="CHEBI:18420"/>
    </cofactor>
    <text evidence="12">Requires a divalent cation, most likely magnesium in vivo, as an electrophilic catalyst to aid phosphoryl group transfer. It is the chelate of the metal and the nucleotide that is the actual substrate.</text>
</comment>
<comment type="pathway">
    <text evidence="12">Carbohydrate metabolism; D-ribose degradation; D-ribose 5-phosphate from beta-D-ribopyranose: step 2/2.</text>
</comment>
<dbReference type="GO" id="GO:0046872">
    <property type="term" value="F:metal ion binding"/>
    <property type="evidence" value="ECO:0007669"/>
    <property type="project" value="UniProtKB-KW"/>
</dbReference>
<dbReference type="InterPro" id="IPR011611">
    <property type="entry name" value="PfkB_dom"/>
</dbReference>
<feature type="binding site" evidence="12">
    <location>
        <position position="243"/>
    </location>
    <ligand>
        <name>K(+)</name>
        <dbReference type="ChEBI" id="CHEBI:29103"/>
    </ligand>
</feature>
<evidence type="ECO:0000256" key="9">
    <source>
        <dbReference type="ARBA" id="ARBA00022842"/>
    </source>
</evidence>
<proteinExistence type="inferred from homology"/>
<feature type="binding site" evidence="12">
    <location>
        <position position="286"/>
    </location>
    <ligand>
        <name>K(+)</name>
        <dbReference type="ChEBI" id="CHEBI:29103"/>
    </ligand>
</feature>
<dbReference type="Pfam" id="PF00294">
    <property type="entry name" value="PfkB"/>
    <property type="match status" value="1"/>
</dbReference>
<evidence type="ECO:0000256" key="3">
    <source>
        <dbReference type="ARBA" id="ARBA00016943"/>
    </source>
</evidence>
<protein>
    <recommendedName>
        <fullName evidence="3 12">Ribokinase</fullName>
        <shortName evidence="12">RK</shortName>
        <ecNumber evidence="2 12">2.7.1.15</ecNumber>
    </recommendedName>
</protein>
<dbReference type="Proteomes" id="UP000219331">
    <property type="component" value="Unassembled WGS sequence"/>
</dbReference>
<evidence type="ECO:0000256" key="7">
    <source>
        <dbReference type="ARBA" id="ARBA00022777"/>
    </source>
</evidence>
<comment type="activity regulation">
    <text evidence="12">Activated by a monovalent cation that binds near, but not in, the active site. The most likely occupant of the site in vivo is potassium. Ion binding induces a conformational change that may alter substrate affinity.</text>
</comment>
<dbReference type="EMBL" id="OBML01000009">
    <property type="protein sequence ID" value="SOC17606.1"/>
    <property type="molecule type" value="Genomic_DNA"/>
</dbReference>
<evidence type="ECO:0000256" key="2">
    <source>
        <dbReference type="ARBA" id="ARBA00012035"/>
    </source>
</evidence>
<dbReference type="PROSITE" id="PS00584">
    <property type="entry name" value="PFKB_KINASES_2"/>
    <property type="match status" value="1"/>
</dbReference>
<dbReference type="GO" id="GO:0004747">
    <property type="term" value="F:ribokinase activity"/>
    <property type="evidence" value="ECO:0007669"/>
    <property type="project" value="UniProtKB-UniRule"/>
</dbReference>
<feature type="binding site" evidence="12">
    <location>
        <begin position="246"/>
        <end position="247"/>
    </location>
    <ligand>
        <name>ATP</name>
        <dbReference type="ChEBI" id="CHEBI:30616"/>
    </ligand>
</feature>
<dbReference type="RefSeq" id="WP_097175632.1">
    <property type="nucleotide sequence ID" value="NZ_OBML01000009.1"/>
</dbReference>
<feature type="domain" description="Carbohydrate kinase PfkB" evidence="13">
    <location>
        <begin position="2"/>
        <end position="289"/>
    </location>
</feature>
<reference evidence="14 15" key="1">
    <citation type="submission" date="2017-08" db="EMBL/GenBank/DDBJ databases">
        <authorList>
            <person name="de Groot N.N."/>
        </authorList>
    </citation>
    <scope>NUCLEOTIDE SEQUENCE [LARGE SCALE GENOMIC DNA]</scope>
    <source>
        <strain evidence="14 15">USBA 352</strain>
    </source>
</reference>
<evidence type="ECO:0000259" key="13">
    <source>
        <dbReference type="Pfam" id="PF00294"/>
    </source>
</evidence>
<dbReference type="PRINTS" id="PR00990">
    <property type="entry name" value="RIBOKINASE"/>
</dbReference>